<organism evidence="1 2">
    <name type="scientific">Chilo suppressalis</name>
    <name type="common">Asiatic rice borer moth</name>
    <dbReference type="NCBI Taxonomy" id="168631"/>
    <lineage>
        <taxon>Eukaryota</taxon>
        <taxon>Metazoa</taxon>
        <taxon>Ecdysozoa</taxon>
        <taxon>Arthropoda</taxon>
        <taxon>Hexapoda</taxon>
        <taxon>Insecta</taxon>
        <taxon>Pterygota</taxon>
        <taxon>Neoptera</taxon>
        <taxon>Endopterygota</taxon>
        <taxon>Lepidoptera</taxon>
        <taxon>Glossata</taxon>
        <taxon>Ditrysia</taxon>
        <taxon>Pyraloidea</taxon>
        <taxon>Crambidae</taxon>
        <taxon>Crambinae</taxon>
        <taxon>Chilo</taxon>
    </lineage>
</organism>
<gene>
    <name evidence="1" type="ORF">CHILSU_LOCUS782</name>
</gene>
<evidence type="ECO:0000313" key="1">
    <source>
        <dbReference type="EMBL" id="CAH0397706.1"/>
    </source>
</evidence>
<proteinExistence type="predicted"/>
<dbReference type="EMBL" id="OU963903">
    <property type="protein sequence ID" value="CAH0397706.1"/>
    <property type="molecule type" value="Genomic_DNA"/>
</dbReference>
<dbReference type="Proteomes" id="UP001153292">
    <property type="component" value="Chromosome 10"/>
</dbReference>
<accession>A0ABN8AWL7</accession>
<evidence type="ECO:0000313" key="2">
    <source>
        <dbReference type="Proteomes" id="UP001153292"/>
    </source>
</evidence>
<keyword evidence="2" id="KW-1185">Reference proteome</keyword>
<name>A0ABN8AWL7_CHISP</name>
<reference evidence="1" key="1">
    <citation type="submission" date="2021-12" db="EMBL/GenBank/DDBJ databases">
        <authorList>
            <person name="King R."/>
        </authorList>
    </citation>
    <scope>NUCLEOTIDE SEQUENCE</scope>
</reference>
<sequence>MLLMKYYKITYYLIITHSGILALWKDKMKKTTKSIEEMVSDYEDDMNSMIAISEKENVELYEEFYEDLDNRITTEQSMNMIFFGPPISFMRLDTETILHIFVHTKKHLVPISRALLAWDMLTDGKTAAFLQGREFLAFGSLLNIIPEEDLYYVNFGDPSVLKYFSSSAIQLRSRKYGILAAAYKRYFGDSWYKNSSQINELGYLLCGFPSSDLKQISPHMFLDLSIDVLNKLDKCKPYQSKILYNIATSPDAFGEPYKWSSHEIGRLGSLFNCIPADDISSIQLEAVPSISDKVMKSMHIRKLKYFTKQQILRMNPKARRVFILRMQLKSSLDMSQVSRQRGRFIVESRSTVLFILACIVTLV</sequence>
<protein>
    <submittedName>
        <fullName evidence="1">Uncharacterized protein</fullName>
    </submittedName>
</protein>